<feature type="region of interest" description="Disordered" evidence="1">
    <location>
        <begin position="391"/>
        <end position="419"/>
    </location>
</feature>
<dbReference type="PANTHER" id="PTHR42749:SF1">
    <property type="entry name" value="CELL SHAPE-DETERMINING PROTEIN MREB"/>
    <property type="match status" value="1"/>
</dbReference>
<dbReference type="SUPFAM" id="SSF53067">
    <property type="entry name" value="Actin-like ATPase domain"/>
    <property type="match status" value="1"/>
</dbReference>
<name>A0A9N9LZ18_9HELO</name>
<comment type="caution">
    <text evidence="2">The sequence shown here is derived from an EMBL/GenBank/DDBJ whole genome shotgun (WGS) entry which is preliminary data.</text>
</comment>
<dbReference type="AlphaFoldDB" id="A0A9N9LZ18"/>
<sequence length="877" mass="97365">MAKGYISIDFGTGGTRMGWFNKNDKCRTQIGNYPGAQAGTPSLVLQAPSDIVYKRNGEGTAIPVAFGYTRPRKGLGEILVFKVKLALLPHSGDYDYAQNSLKDASDTLKLGSTQQIRGLSQICNRARHEGMWWTAYGRLGRLEENIRLVKKETFGKRQNLTVAVGVIDLGAGTADVTTSEICFKRDGTAPTINELRAPLGFAIGGDLFDDRFIEVLRAKFGIQLSPEAEKVIFEPFVDYFHQCSKPQWSLYNNEDDEYPFLVPEGAPRFVLTVNAVVRGLHFWMTNPDLVGGKYARITLAREVQRPRKHLASGTELLEQDIIDADFFNCAEMIMKEATFVLDNLELPEKALLNDFRAPVQQREGSDSSIREDTLPDHIKRLRTHDPAFTPTPSCWGVADQPRASNVDPGSTLPTNEGSEGFVRLAEVQRKRSFSDVGEEQTSQRYARDVVQSQQQRLFDQYQTPYPNSPLLPLPPITGGTPFVNTGHPQIWPASFSHQQMPMWTSPEPGPISSLAQAQHGLHDKDERRLVDPQQLQQQLNEPRTRAVGTGSKFNAENQVPLITTTLQFPGNSEGWATNNGGMPWSSTSPSSETHSVPLYLTSNFLPQLGPIERTLAIWVKKSIPRPADAVIETKARFFTAMCGNDDDCALVNTTGWVERFKERNGILNIPYPNSPLLPLPPITGGTPFVNTGHPQIWPASFSHQQMPMWTSPEPGPISSLAQAQHGLHDKDERRLVDPQQLQQQLNEPRTRAVGTGSKFNAENQVPLITTTLQFPGNSEGWATNNGGMPWSSTSPSSETHSVPLYLTSNFLPQLGPIERTLAIWVKKSIPRPADAVIETKARFFTAMCGNDDDCALVNTTGWVERFKERNGILNNPL</sequence>
<dbReference type="EMBL" id="CAJVRM010000356">
    <property type="protein sequence ID" value="CAG8980091.1"/>
    <property type="molecule type" value="Genomic_DNA"/>
</dbReference>
<organism evidence="2 3">
    <name type="scientific">Hymenoscyphus albidus</name>
    <dbReference type="NCBI Taxonomy" id="595503"/>
    <lineage>
        <taxon>Eukaryota</taxon>
        <taxon>Fungi</taxon>
        <taxon>Dikarya</taxon>
        <taxon>Ascomycota</taxon>
        <taxon>Pezizomycotina</taxon>
        <taxon>Leotiomycetes</taxon>
        <taxon>Helotiales</taxon>
        <taxon>Helotiaceae</taxon>
        <taxon>Hymenoscyphus</taxon>
    </lineage>
</organism>
<dbReference type="OrthoDB" id="3581501at2759"/>
<evidence type="ECO:0000256" key="1">
    <source>
        <dbReference type="SAM" id="MobiDB-lite"/>
    </source>
</evidence>
<dbReference type="PANTHER" id="PTHR42749">
    <property type="entry name" value="CELL SHAPE-DETERMINING PROTEIN MREB"/>
    <property type="match status" value="1"/>
</dbReference>
<feature type="compositionally biased region" description="Polar residues" evidence="1">
    <location>
        <begin position="407"/>
        <end position="417"/>
    </location>
</feature>
<keyword evidence="3" id="KW-1185">Reference proteome</keyword>
<evidence type="ECO:0000313" key="3">
    <source>
        <dbReference type="Proteomes" id="UP000701801"/>
    </source>
</evidence>
<accession>A0A9N9LZ18</accession>
<evidence type="ECO:0008006" key="4">
    <source>
        <dbReference type="Google" id="ProtNLM"/>
    </source>
</evidence>
<evidence type="ECO:0000313" key="2">
    <source>
        <dbReference type="EMBL" id="CAG8980091.1"/>
    </source>
</evidence>
<proteinExistence type="predicted"/>
<gene>
    <name evidence="2" type="ORF">HYALB_00012557</name>
</gene>
<reference evidence="2" key="1">
    <citation type="submission" date="2021-07" db="EMBL/GenBank/DDBJ databases">
        <authorList>
            <person name="Durling M."/>
        </authorList>
    </citation>
    <scope>NUCLEOTIDE SEQUENCE</scope>
</reference>
<protein>
    <recommendedName>
        <fullName evidence="4">HTH CENPB-type domain-containing protein</fullName>
    </recommendedName>
</protein>
<dbReference type="InterPro" id="IPR043129">
    <property type="entry name" value="ATPase_NBD"/>
</dbReference>
<dbReference type="Proteomes" id="UP000701801">
    <property type="component" value="Unassembled WGS sequence"/>
</dbReference>